<evidence type="ECO:0000313" key="2">
    <source>
        <dbReference type="Proteomes" id="UP000799423"/>
    </source>
</evidence>
<name>A0A6A7AQ57_9PLEO</name>
<dbReference type="OrthoDB" id="3668852at2759"/>
<evidence type="ECO:0000313" key="1">
    <source>
        <dbReference type="EMBL" id="KAF2844338.1"/>
    </source>
</evidence>
<accession>A0A6A7AQ57</accession>
<organism evidence="1 2">
    <name type="scientific">Plenodomus tracheiphilus IPT5</name>
    <dbReference type="NCBI Taxonomy" id="1408161"/>
    <lineage>
        <taxon>Eukaryota</taxon>
        <taxon>Fungi</taxon>
        <taxon>Dikarya</taxon>
        <taxon>Ascomycota</taxon>
        <taxon>Pezizomycotina</taxon>
        <taxon>Dothideomycetes</taxon>
        <taxon>Pleosporomycetidae</taxon>
        <taxon>Pleosporales</taxon>
        <taxon>Pleosporineae</taxon>
        <taxon>Leptosphaeriaceae</taxon>
        <taxon>Plenodomus</taxon>
    </lineage>
</organism>
<gene>
    <name evidence="1" type="ORF">T440DRAFT_366609</name>
</gene>
<feature type="non-terminal residue" evidence="1">
    <location>
        <position position="95"/>
    </location>
</feature>
<proteinExistence type="predicted"/>
<dbReference type="EMBL" id="MU006388">
    <property type="protein sequence ID" value="KAF2844338.1"/>
    <property type="molecule type" value="Genomic_DNA"/>
</dbReference>
<dbReference type="Proteomes" id="UP000799423">
    <property type="component" value="Unassembled WGS sequence"/>
</dbReference>
<dbReference type="AlphaFoldDB" id="A0A6A7AQ57"/>
<sequence length="95" mass="10540">RWCLAVETLGWGSLCLMPTDSVSNNWIEKDLRAEEWSLWLTVVKRVNPDTCNASIAFDNWVGAEGIQGGPIQSRDTLSIEAEGPTVVYEVEEVAD</sequence>
<protein>
    <submittedName>
        <fullName evidence="1">Uncharacterized protein</fullName>
    </submittedName>
</protein>
<reference evidence="1" key="1">
    <citation type="submission" date="2020-01" db="EMBL/GenBank/DDBJ databases">
        <authorList>
            <consortium name="DOE Joint Genome Institute"/>
            <person name="Haridas S."/>
            <person name="Albert R."/>
            <person name="Binder M."/>
            <person name="Bloem J."/>
            <person name="Labutti K."/>
            <person name="Salamov A."/>
            <person name="Andreopoulos B."/>
            <person name="Baker S.E."/>
            <person name="Barry K."/>
            <person name="Bills G."/>
            <person name="Bluhm B.H."/>
            <person name="Cannon C."/>
            <person name="Castanera R."/>
            <person name="Culley D.E."/>
            <person name="Daum C."/>
            <person name="Ezra D."/>
            <person name="Gonzalez J.B."/>
            <person name="Henrissat B."/>
            <person name="Kuo A."/>
            <person name="Liang C."/>
            <person name="Lipzen A."/>
            <person name="Lutzoni F."/>
            <person name="Magnuson J."/>
            <person name="Mondo S."/>
            <person name="Nolan M."/>
            <person name="Ohm R."/>
            <person name="Pangilinan J."/>
            <person name="Park H.-J."/>
            <person name="Ramirez L."/>
            <person name="Alfaro M."/>
            <person name="Sun H."/>
            <person name="Tritt A."/>
            <person name="Yoshinaga Y."/>
            <person name="Zwiers L.-H."/>
            <person name="Turgeon B.G."/>
            <person name="Goodwin S.B."/>
            <person name="Spatafora J.W."/>
            <person name="Crous P.W."/>
            <person name="Grigoriev I.V."/>
        </authorList>
    </citation>
    <scope>NUCLEOTIDE SEQUENCE</scope>
    <source>
        <strain evidence="1">IPT5</strain>
    </source>
</reference>
<feature type="non-terminal residue" evidence="1">
    <location>
        <position position="1"/>
    </location>
</feature>
<keyword evidence="2" id="KW-1185">Reference proteome</keyword>